<gene>
    <name evidence="1" type="primary">umuC_1</name>
    <name evidence="1" type="ORF">NCTC11679_03059</name>
</gene>
<evidence type="ECO:0000313" key="2">
    <source>
        <dbReference type="Proteomes" id="UP000255239"/>
    </source>
</evidence>
<dbReference type="GO" id="GO:0003887">
    <property type="term" value="F:DNA-directed DNA polymerase activity"/>
    <property type="evidence" value="ECO:0007669"/>
    <property type="project" value="UniProtKB-KW"/>
</dbReference>
<reference evidence="1 2" key="1">
    <citation type="submission" date="2018-06" db="EMBL/GenBank/DDBJ databases">
        <authorList>
            <consortium name="Pathogen Informatics"/>
            <person name="Doyle S."/>
        </authorList>
    </citation>
    <scope>NUCLEOTIDE SEQUENCE [LARGE SCALE GENOMIC DNA]</scope>
    <source>
        <strain evidence="1 2">NCTC11679</strain>
    </source>
</reference>
<dbReference type="EC" id="2.7.7.7" evidence="1"/>
<dbReference type="Proteomes" id="UP000255239">
    <property type="component" value="Unassembled WGS sequence"/>
</dbReference>
<keyword evidence="1" id="KW-0808">Transferase</keyword>
<keyword evidence="1" id="KW-0239">DNA-directed DNA polymerase</keyword>
<proteinExistence type="predicted"/>
<keyword evidence="1" id="KW-0548">Nucleotidyltransferase</keyword>
<organism evidence="1 2">
    <name type="scientific">Klebsiella pneumoniae</name>
    <dbReference type="NCBI Taxonomy" id="573"/>
    <lineage>
        <taxon>Bacteria</taxon>
        <taxon>Pseudomonadati</taxon>
        <taxon>Pseudomonadota</taxon>
        <taxon>Gammaproteobacteria</taxon>
        <taxon>Enterobacterales</taxon>
        <taxon>Enterobacteriaceae</taxon>
        <taxon>Klebsiella/Raoultella group</taxon>
        <taxon>Klebsiella</taxon>
        <taxon>Klebsiella pneumoniae complex</taxon>
    </lineage>
</organism>
<protein>
    <submittedName>
        <fullName evidence="1">DNA-directed DNA polymerase</fullName>
        <ecNumber evidence="1">2.7.7.7</ecNumber>
    </submittedName>
</protein>
<accession>A0A378C7Y8</accession>
<sequence>MLDDFYSQGVAQLNLFDDNAPRKNSEKLMEDLDQSQCERRKRNSVFCRAWDPDCLADEAGNAFASLYYEVL</sequence>
<name>A0A378C7Y8_KLEPN</name>
<evidence type="ECO:0000313" key="1">
    <source>
        <dbReference type="EMBL" id="STV64486.1"/>
    </source>
</evidence>
<dbReference type="AlphaFoldDB" id="A0A378C7Y8"/>
<dbReference type="EMBL" id="UGMG01000001">
    <property type="protein sequence ID" value="STV64486.1"/>
    <property type="molecule type" value="Genomic_DNA"/>
</dbReference>